<feature type="region of interest" description="Disordered" evidence="2">
    <location>
        <begin position="373"/>
        <end position="395"/>
    </location>
</feature>
<sequence>MLGLPAFNPDVKTAEHAIRLIGSRVGQSTVVELETLNEMHKQAGVQALRREDLSTSKFCDLLAGPLWDVRSLEQESKPLLFPKSARRGAKILAGIKVLELCRVIAGPSIGRILAEYGADVMKVTSPNLSDVPWWQVEGNFGKHATDLDLRLAEDRMTFETLLSNADVLIDGYRSGALERLGYGPSRLRELALKRGKGIVYISESCYGPGQFYERPGWQPIADCVSGVAWAQGRFMGINEPVVPPFPMSDYGTGLMGAVTVLTALYQRATQGGSFHIEVALVKYNQLLYRLGTYPLHVQQAMRDRFAGPFFELTHTSHTDVVSWTALEAMKRETPELFSDDESFTETWWSDAYQAKVKVVKQVAQIEGLDTGYARATRPNGTDTPSWEGWEVEHPL</sequence>
<reference evidence="3" key="1">
    <citation type="submission" date="2023-07" db="EMBL/GenBank/DDBJ databases">
        <title>Black Yeasts Isolated from many extreme environments.</title>
        <authorList>
            <person name="Coleine C."/>
            <person name="Stajich J.E."/>
            <person name="Selbmann L."/>
        </authorList>
    </citation>
    <scope>NUCLEOTIDE SEQUENCE</scope>
    <source>
        <strain evidence="3">CCFEE 5485</strain>
    </source>
</reference>
<dbReference type="AlphaFoldDB" id="A0AAE0WG11"/>
<proteinExistence type="inferred from homology"/>
<keyword evidence="4" id="KW-1185">Reference proteome</keyword>
<dbReference type="GO" id="GO:0003824">
    <property type="term" value="F:catalytic activity"/>
    <property type="evidence" value="ECO:0007669"/>
    <property type="project" value="InterPro"/>
</dbReference>
<dbReference type="SUPFAM" id="SSF89796">
    <property type="entry name" value="CoA-transferase family III (CaiB/BaiF)"/>
    <property type="match status" value="1"/>
</dbReference>
<dbReference type="InterPro" id="IPR023606">
    <property type="entry name" value="CoA-Trfase_III_dom_1_sf"/>
</dbReference>
<gene>
    <name evidence="3" type="ORF">LTR78_010856</name>
</gene>
<dbReference type="InterPro" id="IPR052985">
    <property type="entry name" value="CoA-trans_III_biosynth/detox"/>
</dbReference>
<comment type="caution">
    <text evidence="3">The sequence shown here is derived from an EMBL/GenBank/DDBJ whole genome shotgun (WGS) entry which is preliminary data.</text>
</comment>
<dbReference type="InterPro" id="IPR003673">
    <property type="entry name" value="CoA-Trfase_fam_III"/>
</dbReference>
<organism evidence="3 4">
    <name type="scientific">Recurvomyces mirabilis</name>
    <dbReference type="NCBI Taxonomy" id="574656"/>
    <lineage>
        <taxon>Eukaryota</taxon>
        <taxon>Fungi</taxon>
        <taxon>Dikarya</taxon>
        <taxon>Ascomycota</taxon>
        <taxon>Pezizomycotina</taxon>
        <taxon>Dothideomycetes</taxon>
        <taxon>Dothideomycetidae</taxon>
        <taxon>Mycosphaerellales</taxon>
        <taxon>Teratosphaeriaceae</taxon>
        <taxon>Recurvomyces</taxon>
    </lineage>
</organism>
<protein>
    <submittedName>
        <fullName evidence="3">Uncharacterized protein</fullName>
    </submittedName>
</protein>
<evidence type="ECO:0000313" key="3">
    <source>
        <dbReference type="EMBL" id="KAK3669249.1"/>
    </source>
</evidence>
<dbReference type="EMBL" id="JAUTXT010000094">
    <property type="protein sequence ID" value="KAK3669249.1"/>
    <property type="molecule type" value="Genomic_DNA"/>
</dbReference>
<name>A0AAE0WG11_9PEZI</name>
<evidence type="ECO:0000313" key="4">
    <source>
        <dbReference type="Proteomes" id="UP001274830"/>
    </source>
</evidence>
<dbReference type="PANTHER" id="PTHR48229:SF1">
    <property type="entry name" value="ALPHA METHYLACYL-COA RACEMASE-RELATED"/>
    <property type="match status" value="1"/>
</dbReference>
<dbReference type="Proteomes" id="UP001274830">
    <property type="component" value="Unassembled WGS sequence"/>
</dbReference>
<dbReference type="PANTHER" id="PTHR48229">
    <property type="entry name" value="CAIB/BAIF FAMILY ENZYME (AFU_ORTHOLOGUE AFUA_1G05360)-RELATED"/>
    <property type="match status" value="1"/>
</dbReference>
<evidence type="ECO:0000256" key="2">
    <source>
        <dbReference type="SAM" id="MobiDB-lite"/>
    </source>
</evidence>
<evidence type="ECO:0000256" key="1">
    <source>
        <dbReference type="ARBA" id="ARBA00008383"/>
    </source>
</evidence>
<comment type="similarity">
    <text evidence="1">Belongs to the CoA-transferase III family.</text>
</comment>
<accession>A0AAE0WG11</accession>
<dbReference type="Pfam" id="PF02515">
    <property type="entry name" value="CoA_transf_3"/>
    <property type="match status" value="1"/>
</dbReference>
<dbReference type="Gene3D" id="3.40.50.10540">
    <property type="entry name" value="Crotonobetainyl-coa:carnitine coa-transferase, domain 1"/>
    <property type="match status" value="1"/>
</dbReference>